<accession>A0A395LY73</accession>
<feature type="transmembrane region" description="Helical" evidence="1">
    <location>
        <begin position="113"/>
        <end position="135"/>
    </location>
</feature>
<organism evidence="2 3">
    <name type="scientific">Candidatus Thermochlorobacter aerophilus</name>
    <dbReference type="NCBI Taxonomy" id="1868324"/>
    <lineage>
        <taxon>Bacteria</taxon>
        <taxon>Pseudomonadati</taxon>
        <taxon>Chlorobiota</taxon>
        <taxon>Chlorobiia</taxon>
        <taxon>Chlorobiales</taxon>
        <taxon>Candidatus Thermochlorobacteriaceae</taxon>
        <taxon>Candidatus Thermochlorobacter</taxon>
    </lineage>
</organism>
<reference evidence="2 3" key="1">
    <citation type="journal article" date="2011" name="ISME J.">
        <title>Community ecology of hot spring cyanobacterial mats: predominant populations and their functional potential.</title>
        <authorList>
            <person name="Klatt C.G."/>
            <person name="Wood J.M."/>
            <person name="Rusch D.B."/>
            <person name="Bateson M.M."/>
            <person name="Hamamura N."/>
            <person name="Heidelberg J.F."/>
            <person name="Grossman A.R."/>
            <person name="Bhaya D."/>
            <person name="Cohan F.M."/>
            <person name="Kuhl M."/>
            <person name="Bryant D.A."/>
            <person name="Ward D.M."/>
        </authorList>
    </citation>
    <scope>NUCLEOTIDE SEQUENCE [LARGE SCALE GENOMIC DNA]</scope>
    <source>
        <strain evidence="2">OS</strain>
    </source>
</reference>
<evidence type="ECO:0000256" key="1">
    <source>
        <dbReference type="SAM" id="Phobius"/>
    </source>
</evidence>
<name>A0A395LY73_9BACT</name>
<keyword evidence="1" id="KW-0812">Transmembrane</keyword>
<keyword evidence="1" id="KW-0472">Membrane</keyword>
<comment type="caution">
    <text evidence="2">The sequence shown here is derived from an EMBL/GenBank/DDBJ whole genome shotgun (WGS) entry which is preliminary data.</text>
</comment>
<protein>
    <submittedName>
        <fullName evidence="2">Uncharacterized protein</fullName>
    </submittedName>
</protein>
<dbReference type="AlphaFoldDB" id="A0A395LY73"/>
<proteinExistence type="predicted"/>
<feature type="transmembrane region" description="Helical" evidence="1">
    <location>
        <begin position="83"/>
        <end position="107"/>
    </location>
</feature>
<evidence type="ECO:0000313" key="3">
    <source>
        <dbReference type="Proteomes" id="UP000266389"/>
    </source>
</evidence>
<sequence>MKEIIRFRAVPMPESDHLSEPAPSALPSPKRSIFYGAAIYFIIGVIPFVNKLNLYGIGMVLCGGFTAYHYIKTHKLFLSYWEVFRISVTATLLGCLALDALQLLLFGGYVARLLYDIAVSIVVGGLSGIISASIARRAFRGAPPS</sequence>
<keyword evidence="1" id="KW-1133">Transmembrane helix</keyword>
<feature type="transmembrane region" description="Helical" evidence="1">
    <location>
        <begin position="32"/>
        <end position="49"/>
    </location>
</feature>
<feature type="transmembrane region" description="Helical" evidence="1">
    <location>
        <begin position="55"/>
        <end position="71"/>
    </location>
</feature>
<evidence type="ECO:0000313" key="2">
    <source>
        <dbReference type="EMBL" id="RFM23489.1"/>
    </source>
</evidence>
<dbReference type="Proteomes" id="UP000266389">
    <property type="component" value="Unassembled WGS sequence"/>
</dbReference>
<dbReference type="EMBL" id="PHFL01000065">
    <property type="protein sequence ID" value="RFM23489.1"/>
    <property type="molecule type" value="Genomic_DNA"/>
</dbReference>
<gene>
    <name evidence="2" type="ORF">D0433_11205</name>
</gene>